<feature type="compositionally biased region" description="Basic and acidic residues" evidence="1">
    <location>
        <begin position="125"/>
        <end position="175"/>
    </location>
</feature>
<feature type="region of interest" description="Disordered" evidence="1">
    <location>
        <begin position="125"/>
        <end position="188"/>
    </location>
</feature>
<organism evidence="2 3">
    <name type="scientific">Salmonella enterica subsp. arizonae</name>
    <dbReference type="NCBI Taxonomy" id="59203"/>
    <lineage>
        <taxon>Bacteria</taxon>
        <taxon>Pseudomonadati</taxon>
        <taxon>Pseudomonadota</taxon>
        <taxon>Gammaproteobacteria</taxon>
        <taxon>Enterobacterales</taxon>
        <taxon>Enterobacteriaceae</taxon>
        <taxon>Salmonella</taxon>
    </lineage>
</organism>
<protein>
    <submittedName>
        <fullName evidence="2">Uncharacterized protein</fullName>
    </submittedName>
</protein>
<dbReference type="EMBL" id="LR134156">
    <property type="protein sequence ID" value="VEA76656.1"/>
    <property type="molecule type" value="Genomic_DNA"/>
</dbReference>
<evidence type="ECO:0000313" key="2">
    <source>
        <dbReference type="EMBL" id="VEA76656.1"/>
    </source>
</evidence>
<name>A0A3S4G2D6_SALER</name>
<reference evidence="2 3" key="1">
    <citation type="submission" date="2018-12" db="EMBL/GenBank/DDBJ databases">
        <authorList>
            <consortium name="Pathogen Informatics"/>
        </authorList>
    </citation>
    <scope>NUCLEOTIDE SEQUENCE [LARGE SCALE GENOMIC DNA]</scope>
    <source>
        <strain evidence="2 3">NCTC10047</strain>
    </source>
</reference>
<proteinExistence type="predicted"/>
<dbReference type="AlphaFoldDB" id="A0A3S4G2D6"/>
<evidence type="ECO:0000256" key="1">
    <source>
        <dbReference type="SAM" id="MobiDB-lite"/>
    </source>
</evidence>
<sequence length="203" mass="23372">MNKILNDTHLLNKVYNTVKLKSESENNETHSRWESKIISANTLTSLPEDIRSRYKDGFNSAIKHIEDSAKAIVETSQFATIIKHEAALVDAVIFSDKMQSKDSTDTTVIKANSEIHDAVDAKRSEIEEERAEKHEKALDKAREEEKKIEEEKEKEQKEKDAYKALKNEEDEEKLKRMQNMKEPTQAEKRAAALKRFELVPDSV</sequence>
<gene>
    <name evidence="2" type="ORF">NCTC10047_02549</name>
</gene>
<dbReference type="Proteomes" id="UP000275676">
    <property type="component" value="Chromosome"/>
</dbReference>
<evidence type="ECO:0000313" key="3">
    <source>
        <dbReference type="Proteomes" id="UP000275676"/>
    </source>
</evidence>
<accession>A0A3S4G2D6</accession>